<name>A0A8S1Q1Z3_PARPR</name>
<reference evidence="1" key="1">
    <citation type="submission" date="2021-01" db="EMBL/GenBank/DDBJ databases">
        <authorList>
            <consortium name="Genoscope - CEA"/>
            <person name="William W."/>
        </authorList>
    </citation>
    <scope>NUCLEOTIDE SEQUENCE</scope>
</reference>
<accession>A0A8S1Q1Z3</accession>
<evidence type="ECO:0000313" key="2">
    <source>
        <dbReference type="Proteomes" id="UP000688137"/>
    </source>
</evidence>
<dbReference type="Proteomes" id="UP000688137">
    <property type="component" value="Unassembled WGS sequence"/>
</dbReference>
<dbReference type="OMA" id="NVRTHPC"/>
<dbReference type="EMBL" id="CAJJDM010000144">
    <property type="protein sequence ID" value="CAD8109456.1"/>
    <property type="molecule type" value="Genomic_DNA"/>
</dbReference>
<keyword evidence="2" id="KW-1185">Reference proteome</keyword>
<comment type="caution">
    <text evidence="1">The sequence shown here is derived from an EMBL/GenBank/DDBJ whole genome shotgun (WGS) entry which is preliminary data.</text>
</comment>
<proteinExistence type="predicted"/>
<protein>
    <submittedName>
        <fullName evidence="1">Uncharacterized protein</fullName>
    </submittedName>
</protein>
<dbReference type="AlphaFoldDB" id="A0A8S1Q1Z3"/>
<organism evidence="1 2">
    <name type="scientific">Paramecium primaurelia</name>
    <dbReference type="NCBI Taxonomy" id="5886"/>
    <lineage>
        <taxon>Eukaryota</taxon>
        <taxon>Sar</taxon>
        <taxon>Alveolata</taxon>
        <taxon>Ciliophora</taxon>
        <taxon>Intramacronucleata</taxon>
        <taxon>Oligohymenophorea</taxon>
        <taxon>Peniculida</taxon>
        <taxon>Parameciidae</taxon>
        <taxon>Paramecium</taxon>
    </lineage>
</organism>
<gene>
    <name evidence="1" type="ORF">PPRIM_AZ9-3.1.T1400152</name>
</gene>
<sequence length="313" mass="36410">MQQPQIPAVVSIRPFPDSKKFLSSSINKAKHHGDDLDIKVVQQESENTFFLLEHVNGAIYRIKPAAHPDHYVFCAGESDKKYGKDLDVRTHHHIEQRNHWIIENVGWSTFTIRSETNPLFYLFAADEEKHAHGEQDVRAHTNQEERNLWFIVTVPNIVHPYPLLYQPPVVTLRPILLPQHFLTFSDPHQQFNSDFAVKVRGTRTDKCQFFLDRVQGNIFTIRPCSSPLYYLFCADGKSLNQWNDYDARFHINKEARNNWIIEPAAPGYFTIKSATNPNYFLFGVQDEGNGQEFNVRTHPCIEERNKWAIDGFM</sequence>
<evidence type="ECO:0000313" key="1">
    <source>
        <dbReference type="EMBL" id="CAD8109456.1"/>
    </source>
</evidence>